<evidence type="ECO:0000256" key="3">
    <source>
        <dbReference type="ARBA" id="ARBA00004496"/>
    </source>
</evidence>
<dbReference type="Proteomes" id="UP001497744">
    <property type="component" value="Unassembled WGS sequence"/>
</dbReference>
<dbReference type="InterPro" id="IPR003613">
    <property type="entry name" value="Ubox_domain"/>
</dbReference>
<protein>
    <recommendedName>
        <fullName evidence="6">RING-type E3 ubiquitin transferase</fullName>
        <ecNumber evidence="6">2.3.2.27</ecNumber>
    </recommendedName>
</protein>
<dbReference type="GO" id="GO:0005737">
    <property type="term" value="C:cytoplasm"/>
    <property type="evidence" value="ECO:0007669"/>
    <property type="project" value="UniProtKB-SubCell"/>
</dbReference>
<sequence>MASPAVVDHVMKHVFRIALKKSERTPPTQKDATPSQERFYVGQFYTRITGIASTEDVTIDCDAIGDVARAAVFACILHNRSPLIMLNDAFARCAHATAQVEAGRNPFELPDLAQDGRLSPTVRADLIQLLADMNQLIVANSSLLIVCPMFFNLEDLVARQDLKKEPLNINERSVRCSMLTEIVLAGKNAGYVQQVLTEMWQNDEKATIDETYSMFSHLRSNIVLRPIGVKPLAELAALTNIVGSKVGAMLFVRWLGENDSANSGWRLSGVKREVTTLFGRLLSSAPLTEEILEAAKMMNASASVYETAENVRKLRFYGKKDVASLRSALLNLREDHGLYVDHLAKLFKAILRTDFNTRKDLLELLGQLVSCNVTKRNMSRMTQIDQPPISLDDTFRRRRLFMPDITFGTSLNIMWVMLILAGGITEQKIESIDPNFCQLSFYVKSRIKNAPDADPKEDQYTVNELESMAQVLDNMLGFLSSSNAGMGDEKQLIAALDEQQFDVMETYNAKFITQIFWATLQGLGMLYLPSLHEFLKLTLFTMQLASTSPDPMNDGQVLELFSHVFTWRCVVQNGKFLEALWHYINICLQFFLRCALLYNLHKVSPPPNVKREGSAFYVYLVNQYAAGKLDDSHGVPSQFTVLPVEFIEIVLDVIKQLTVMRYYVDHIKPEDSDVLQHMDFELVLASCIYIMKAPQAVIKNLTLKCDTVSTIVLHLCKSVGVARFNLSHLAKQHLIDALTAVFNISQRADYNSRVSCRLNVIQALARLFDIAAFKKSFMSHIILNKDNFVQFMHLLLNDTTFIFEEVVTFLTEIRRRELAGITEEPQPREQPSEPSSSRSRNASRQGRGQPDAIEDDEPLDPSLQDGTIDANQLKSMSFSELQGRTRNLVEYGSEITTLLHILCREYPAEIVGLPVLLPQVACCLGCCLDNLAGENNTNLKVKNMSQYQFKPKEWLANITKCYLALYGGGDPAKTEPFVKAVVSEGRYFKPGNFERAFRIATREMLLNSRDRHAFFNMSQRFCQYAKTSSTLYQSAMEAEMPEEFLDPIMMDIMEDPVLLPTSGIVMDRKNIERHLMSEATDPFSRQPLTKSDLVPQDDLRRRIDAFLSSISQRRDSADDIFQS</sequence>
<keyword evidence="9" id="KW-0833">Ubl conjugation pathway</keyword>
<dbReference type="GO" id="GO:0000151">
    <property type="term" value="C:ubiquitin ligase complex"/>
    <property type="evidence" value="ECO:0007669"/>
    <property type="project" value="InterPro"/>
</dbReference>
<dbReference type="Pfam" id="PF04564">
    <property type="entry name" value="U-box"/>
    <property type="match status" value="1"/>
</dbReference>
<evidence type="ECO:0000256" key="5">
    <source>
        <dbReference type="ARBA" id="ARBA00007434"/>
    </source>
</evidence>
<dbReference type="InterPro" id="IPR045132">
    <property type="entry name" value="UBE4"/>
</dbReference>
<dbReference type="EC" id="2.3.2.27" evidence="6"/>
<evidence type="ECO:0000256" key="4">
    <source>
        <dbReference type="ARBA" id="ARBA00004906"/>
    </source>
</evidence>
<dbReference type="EMBL" id="BPLF01000002">
    <property type="protein sequence ID" value="GIX62911.1"/>
    <property type="molecule type" value="Genomic_DNA"/>
</dbReference>
<comment type="subcellular location">
    <subcellularLocation>
        <location evidence="3">Cytoplasm</location>
    </subcellularLocation>
    <subcellularLocation>
        <location evidence="2">Nucleus</location>
    </subcellularLocation>
</comment>
<keyword evidence="8" id="KW-0808">Transferase</keyword>
<reference evidence="13 14" key="1">
    <citation type="submission" date="2021-06" db="EMBL/GenBank/DDBJ databases">
        <title>Genome sequence of Babesia caballi.</title>
        <authorList>
            <person name="Yamagishi J."/>
            <person name="Kidaka T."/>
            <person name="Ochi A."/>
        </authorList>
    </citation>
    <scope>NUCLEOTIDE SEQUENCE [LARGE SCALE GENOMIC DNA]</scope>
    <source>
        <strain evidence="13">USDA-D6B2</strain>
    </source>
</reference>
<evidence type="ECO:0000313" key="13">
    <source>
        <dbReference type="EMBL" id="GIX62911.1"/>
    </source>
</evidence>
<dbReference type="GeneID" id="94194392"/>
<dbReference type="InterPro" id="IPR013083">
    <property type="entry name" value="Znf_RING/FYVE/PHD"/>
</dbReference>
<dbReference type="GO" id="GO:0036503">
    <property type="term" value="P:ERAD pathway"/>
    <property type="evidence" value="ECO:0007669"/>
    <property type="project" value="InterPro"/>
</dbReference>
<dbReference type="PANTHER" id="PTHR13931">
    <property type="entry name" value="UBIQUITINATION FACTOR E4"/>
    <property type="match status" value="1"/>
</dbReference>
<comment type="caution">
    <text evidence="13">The sequence shown here is derived from an EMBL/GenBank/DDBJ whole genome shotgun (WGS) entry which is preliminary data.</text>
</comment>
<dbReference type="PROSITE" id="PS51698">
    <property type="entry name" value="U_BOX"/>
    <property type="match status" value="1"/>
</dbReference>
<dbReference type="RefSeq" id="XP_067714980.1">
    <property type="nucleotide sequence ID" value="XM_067858879.1"/>
</dbReference>
<dbReference type="Gene3D" id="3.30.40.10">
    <property type="entry name" value="Zinc/RING finger domain, C3HC4 (zinc finger)"/>
    <property type="match status" value="1"/>
</dbReference>
<evidence type="ECO:0000256" key="2">
    <source>
        <dbReference type="ARBA" id="ARBA00004123"/>
    </source>
</evidence>
<name>A0AAV4LRX4_BABCB</name>
<dbReference type="Pfam" id="PF10408">
    <property type="entry name" value="Ufd2P_core"/>
    <property type="match status" value="1"/>
</dbReference>
<gene>
    <name evidence="13" type="ORF">BcabD6B2_23460</name>
</gene>
<feature type="compositionally biased region" description="Low complexity" evidence="11">
    <location>
        <begin position="832"/>
        <end position="849"/>
    </location>
</feature>
<keyword evidence="14" id="KW-1185">Reference proteome</keyword>
<evidence type="ECO:0000256" key="10">
    <source>
        <dbReference type="ARBA" id="ARBA00023242"/>
    </source>
</evidence>
<dbReference type="GO" id="GO:0005634">
    <property type="term" value="C:nucleus"/>
    <property type="evidence" value="ECO:0007669"/>
    <property type="project" value="UniProtKB-SubCell"/>
</dbReference>
<proteinExistence type="inferred from homology"/>
<evidence type="ECO:0000313" key="14">
    <source>
        <dbReference type="Proteomes" id="UP001497744"/>
    </source>
</evidence>
<feature type="region of interest" description="Disordered" evidence="11">
    <location>
        <begin position="820"/>
        <end position="866"/>
    </location>
</feature>
<evidence type="ECO:0000259" key="12">
    <source>
        <dbReference type="PROSITE" id="PS51698"/>
    </source>
</evidence>
<dbReference type="SMART" id="SM00504">
    <property type="entry name" value="Ubox"/>
    <property type="match status" value="1"/>
</dbReference>
<dbReference type="GO" id="GO:0000209">
    <property type="term" value="P:protein polyubiquitination"/>
    <property type="evidence" value="ECO:0007669"/>
    <property type="project" value="TreeGrafter"/>
</dbReference>
<comment type="pathway">
    <text evidence="4">Protein modification; protein ubiquitination.</text>
</comment>
<organism evidence="13 14">
    <name type="scientific">Babesia caballi</name>
    <dbReference type="NCBI Taxonomy" id="5871"/>
    <lineage>
        <taxon>Eukaryota</taxon>
        <taxon>Sar</taxon>
        <taxon>Alveolata</taxon>
        <taxon>Apicomplexa</taxon>
        <taxon>Aconoidasida</taxon>
        <taxon>Piroplasmida</taxon>
        <taxon>Babesiidae</taxon>
        <taxon>Babesia</taxon>
    </lineage>
</organism>
<evidence type="ECO:0000256" key="11">
    <source>
        <dbReference type="SAM" id="MobiDB-lite"/>
    </source>
</evidence>
<feature type="domain" description="U-box" evidence="12">
    <location>
        <begin position="1039"/>
        <end position="1113"/>
    </location>
</feature>
<evidence type="ECO:0000256" key="7">
    <source>
        <dbReference type="ARBA" id="ARBA00022490"/>
    </source>
</evidence>
<evidence type="ECO:0000256" key="1">
    <source>
        <dbReference type="ARBA" id="ARBA00000900"/>
    </source>
</evidence>
<comment type="catalytic activity">
    <reaction evidence="1">
        <text>S-ubiquitinyl-[E2 ubiquitin-conjugating enzyme]-L-cysteine + [acceptor protein]-L-lysine = [E2 ubiquitin-conjugating enzyme]-L-cysteine + N(6)-ubiquitinyl-[acceptor protein]-L-lysine.</text>
        <dbReference type="EC" id="2.3.2.27"/>
    </reaction>
</comment>
<dbReference type="InterPro" id="IPR019474">
    <property type="entry name" value="Ub_conjug_fac_E4_core"/>
</dbReference>
<dbReference type="SUPFAM" id="SSF57850">
    <property type="entry name" value="RING/U-box"/>
    <property type="match status" value="1"/>
</dbReference>
<dbReference type="GO" id="GO:0034450">
    <property type="term" value="F:ubiquitin-ubiquitin ligase activity"/>
    <property type="evidence" value="ECO:0007669"/>
    <property type="project" value="InterPro"/>
</dbReference>
<dbReference type="PANTHER" id="PTHR13931:SF2">
    <property type="entry name" value="UBIQUITIN CONJUGATION FACTOR E4 B"/>
    <property type="match status" value="1"/>
</dbReference>
<dbReference type="AlphaFoldDB" id="A0AAV4LRX4"/>
<accession>A0AAV4LRX4</accession>
<evidence type="ECO:0000256" key="6">
    <source>
        <dbReference type="ARBA" id="ARBA00012483"/>
    </source>
</evidence>
<evidence type="ECO:0000256" key="9">
    <source>
        <dbReference type="ARBA" id="ARBA00022786"/>
    </source>
</evidence>
<dbReference type="FunFam" id="3.30.40.10:FF:000055">
    <property type="entry name" value="Ubiquitin conjugation factor e4 a"/>
    <property type="match status" value="1"/>
</dbReference>
<dbReference type="GO" id="GO:0006511">
    <property type="term" value="P:ubiquitin-dependent protein catabolic process"/>
    <property type="evidence" value="ECO:0007669"/>
    <property type="project" value="InterPro"/>
</dbReference>
<comment type="similarity">
    <text evidence="5">Belongs to the ubiquitin conjugation factor E4 family.</text>
</comment>
<keyword evidence="10" id="KW-0539">Nucleus</keyword>
<evidence type="ECO:0000256" key="8">
    <source>
        <dbReference type="ARBA" id="ARBA00022679"/>
    </source>
</evidence>
<keyword evidence="7" id="KW-0963">Cytoplasm</keyword>